<sequence>MWYLFFLIIYGVFADKVIWDGDEHDFEASRRIIMLTDRKEDIGSGKVDIKNSKLSKEIHILPYMVLKNIRILELDISEYKTGEAGIMINSKDGDKYYQIFGQVHRDVSFFTKYEYSTCQLFHCEPGLFFLHYEADDDFVEKKVTDFYGIFYTKFISNDMYFKLDKFELYRDMYPLIICPYTRWTSTFSGVEFVPQDKSGIVFKKFSERQILLPGYNRSYDSNFFVCGHLKYMDDTELTVGHEINYIESKINGSSFQFKKYEDTNELWTCDTNESPKDYFHFIYSKNKQSDNKMRYVEYNMLEKNYLYYDDVIYLYKKNQRVLRLLEKAGVEHGDKTIIIKPKCANTLSPRKGIVKLVNTKNSVIVSGSNETQTMYVQEDMLNVVNEFKCQIFIDGAEKNSYLSKFYDNEVEFSLVSKDTSGNKIIHNNILFKNNVNSFDKYECELNVKNSFFNYTNYIENLAFITVPTNLSITNKNEVWKGQNYILIQCPDKFSTIGVIDSMEVIISKTESYNSLQNNNEIMFYDEDNFKRFRHIDLFAKNITIEDVTTKCAYKTSNNATFSIVKNGKVLNKIITGSNNNNTNASNLTIIILISLATIIFALITSFIILTLVRTALLRIKKRKQKRNGSLGDLSASSLSSLSSSSSSLSSYSSQSKSGVSSQMNSESRSTSASNNLQKYTKRY</sequence>
<keyword evidence="3" id="KW-1185">Reference proteome</keyword>
<dbReference type="WBParaSite" id="TCONS_00001701.p1">
    <property type="protein sequence ID" value="TCONS_00001701.p1"/>
    <property type="gene ID" value="XLOC_001580"/>
</dbReference>
<name>A0A0K0EFT6_STRER</name>
<keyword evidence="2" id="KW-1133">Transmembrane helix</keyword>
<protein>
    <submittedName>
        <fullName evidence="4">6-cysteine protein</fullName>
    </submittedName>
</protein>
<keyword evidence="2" id="KW-0472">Membrane</keyword>
<keyword evidence="2" id="KW-0812">Transmembrane</keyword>
<feature type="transmembrane region" description="Helical" evidence="2">
    <location>
        <begin position="587"/>
        <end position="616"/>
    </location>
</feature>
<proteinExistence type="predicted"/>
<evidence type="ECO:0000256" key="1">
    <source>
        <dbReference type="SAM" id="MobiDB-lite"/>
    </source>
</evidence>
<reference evidence="4" key="1">
    <citation type="submission" date="2015-08" db="UniProtKB">
        <authorList>
            <consortium name="WormBaseParasite"/>
        </authorList>
    </citation>
    <scope>IDENTIFICATION</scope>
</reference>
<dbReference type="WBParaSite" id="SSTP_0000834300.1">
    <property type="protein sequence ID" value="SSTP_0000834300.1"/>
    <property type="gene ID" value="SSTP_0000834300"/>
</dbReference>
<accession>A0A0K0EFT6</accession>
<evidence type="ECO:0000256" key="2">
    <source>
        <dbReference type="SAM" id="Phobius"/>
    </source>
</evidence>
<organism evidence="4">
    <name type="scientific">Strongyloides stercoralis</name>
    <name type="common">Threadworm</name>
    <dbReference type="NCBI Taxonomy" id="6248"/>
    <lineage>
        <taxon>Eukaryota</taxon>
        <taxon>Metazoa</taxon>
        <taxon>Ecdysozoa</taxon>
        <taxon>Nematoda</taxon>
        <taxon>Chromadorea</taxon>
        <taxon>Rhabditida</taxon>
        <taxon>Tylenchina</taxon>
        <taxon>Panagrolaimomorpha</taxon>
        <taxon>Strongyloidoidea</taxon>
        <taxon>Strongyloididae</taxon>
        <taxon>Strongyloides</taxon>
    </lineage>
</organism>
<dbReference type="AlphaFoldDB" id="A0A0K0EFT6"/>
<feature type="compositionally biased region" description="Low complexity" evidence="1">
    <location>
        <begin position="628"/>
        <end position="661"/>
    </location>
</feature>
<evidence type="ECO:0000313" key="4">
    <source>
        <dbReference type="WBParaSite" id="SSTP_0000834300.1"/>
    </source>
</evidence>
<evidence type="ECO:0000313" key="3">
    <source>
        <dbReference type="Proteomes" id="UP000035681"/>
    </source>
</evidence>
<feature type="compositionally biased region" description="Polar residues" evidence="1">
    <location>
        <begin position="662"/>
        <end position="683"/>
    </location>
</feature>
<dbReference type="Proteomes" id="UP000035681">
    <property type="component" value="Unplaced"/>
</dbReference>
<feature type="region of interest" description="Disordered" evidence="1">
    <location>
        <begin position="628"/>
        <end position="683"/>
    </location>
</feature>